<dbReference type="AlphaFoldDB" id="K1ERJ0"/>
<dbReference type="RefSeq" id="WP_007926274.1">
    <property type="nucleotide sequence ID" value="NZ_ALWX01000022.1"/>
</dbReference>
<evidence type="ECO:0000259" key="2">
    <source>
        <dbReference type="Pfam" id="PF16655"/>
    </source>
</evidence>
<reference evidence="4 6" key="1">
    <citation type="journal article" date="2009" name="Int. J. Syst. Evol. Microbiol.">
        <title>Janibacter hoylei sp. nov., Bacillus isronensis sp. nov. and Bacillus aryabhattai sp. nov., isolated from cryotubes used for collecting air from the upper atmosphere.</title>
        <authorList>
            <person name="Shivaji S."/>
            <person name="Chaturvedi P."/>
            <person name="Begum Z."/>
            <person name="Pindi P.K."/>
            <person name="Manorama R."/>
            <person name="Padmanaban D.A."/>
            <person name="Shouche Y.S."/>
            <person name="Pawar S."/>
            <person name="Vaishampayan P."/>
            <person name="Dutt C.B."/>
            <person name="Datta G.N."/>
            <person name="Manchanda R.K."/>
            <person name="Rao U.R."/>
            <person name="Bhargava P.M."/>
            <person name="Narlikar J.V."/>
        </authorList>
    </citation>
    <scope>NUCLEOTIDE SEQUENCE [LARGE SCALE GENOMIC DNA]</scope>
    <source>
        <strain evidence="4 6">PVAS-1</strain>
    </source>
</reference>
<gene>
    <name evidence="3" type="ORF">B277_06398</name>
    <name evidence="4" type="ORF">CWN80_00720</name>
</gene>
<evidence type="ECO:0000313" key="3">
    <source>
        <dbReference type="EMBL" id="EKA61768.1"/>
    </source>
</evidence>
<dbReference type="PANTHER" id="PTHR43606:SF2">
    <property type="entry name" value="ALKALINE PHOSPHATASE FAMILY PROTEIN (AFU_ORTHOLOGUE AFUA_5G03860)"/>
    <property type="match status" value="1"/>
</dbReference>
<keyword evidence="6" id="KW-1185">Reference proteome</keyword>
<feature type="domain" description="PhoD-like phosphatase metallophosphatase" evidence="1">
    <location>
        <begin position="159"/>
        <end position="524"/>
    </location>
</feature>
<dbReference type="EMBL" id="ALWX01000022">
    <property type="protein sequence ID" value="EKA61768.1"/>
    <property type="molecule type" value="Genomic_DNA"/>
</dbReference>
<dbReference type="InterPro" id="IPR029052">
    <property type="entry name" value="Metallo-depent_PP-like"/>
</dbReference>
<evidence type="ECO:0000313" key="4">
    <source>
        <dbReference type="EMBL" id="RWU85549.1"/>
    </source>
</evidence>
<reference evidence="4" key="3">
    <citation type="submission" date="2017-11" db="EMBL/GenBank/DDBJ databases">
        <authorList>
            <person name="Seuylemezian A."/>
            <person name="Cooper K."/>
            <person name="Vaishampayan P."/>
        </authorList>
    </citation>
    <scope>NUCLEOTIDE SEQUENCE</scope>
    <source>
        <strain evidence="4">PVAS-1</strain>
    </source>
</reference>
<dbReference type="CDD" id="cd07389">
    <property type="entry name" value="MPP_PhoD"/>
    <property type="match status" value="1"/>
</dbReference>
<dbReference type="eggNOG" id="COG3540">
    <property type="taxonomic scope" value="Bacteria"/>
</dbReference>
<dbReference type="Gene3D" id="3.60.21.70">
    <property type="entry name" value="PhoD-like phosphatase"/>
    <property type="match status" value="1"/>
</dbReference>
<dbReference type="EMBL" id="PIPF01000001">
    <property type="protein sequence ID" value="RWU85549.1"/>
    <property type="molecule type" value="Genomic_DNA"/>
</dbReference>
<accession>K1ERJ0</accession>
<organism evidence="3 5">
    <name type="scientific">Janibacter hoylei PVAS-1</name>
    <dbReference type="NCBI Taxonomy" id="1210046"/>
    <lineage>
        <taxon>Bacteria</taxon>
        <taxon>Bacillati</taxon>
        <taxon>Actinomycetota</taxon>
        <taxon>Actinomycetes</taxon>
        <taxon>Micrococcales</taxon>
        <taxon>Intrasporangiaceae</taxon>
        <taxon>Janibacter</taxon>
    </lineage>
</organism>
<proteinExistence type="predicted"/>
<name>K1ERJ0_9MICO</name>
<dbReference type="Pfam" id="PF16655">
    <property type="entry name" value="PhoD_N"/>
    <property type="match status" value="1"/>
</dbReference>
<dbReference type="PATRIC" id="fig|1210046.3.peg.1237"/>
<evidence type="ECO:0000259" key="1">
    <source>
        <dbReference type="Pfam" id="PF09423"/>
    </source>
</evidence>
<dbReference type="Proteomes" id="UP000288711">
    <property type="component" value="Unassembled WGS sequence"/>
</dbReference>
<dbReference type="InterPro" id="IPR038607">
    <property type="entry name" value="PhoD-like_sf"/>
</dbReference>
<dbReference type="Proteomes" id="UP000004474">
    <property type="component" value="Unassembled WGS sequence"/>
</dbReference>
<protein>
    <submittedName>
        <fullName evidence="3 4">Alkaline phosphatase</fullName>
    </submittedName>
</protein>
<evidence type="ECO:0000313" key="6">
    <source>
        <dbReference type="Proteomes" id="UP000288711"/>
    </source>
</evidence>
<dbReference type="SUPFAM" id="SSF56300">
    <property type="entry name" value="Metallo-dependent phosphatases"/>
    <property type="match status" value="1"/>
</dbReference>
<dbReference type="Gene3D" id="2.60.40.380">
    <property type="entry name" value="Purple acid phosphatase-like, N-terminal"/>
    <property type="match status" value="1"/>
</dbReference>
<dbReference type="InterPro" id="IPR006311">
    <property type="entry name" value="TAT_signal"/>
</dbReference>
<dbReference type="STRING" id="1210046.B277_06398"/>
<sequence length="560" mass="60403">MTATPDSPLPGPARRDVVRGAAAGAAVATATVAPFATSPAQAATTTGFLHGVASGDPLPTAVVLWTRVTPTADATPGSGRGARVTVTWEVATDASFRTVVRRGSMTTGTERDHTVKVDATGLTPATRYAYRFRSGGSVSPTGWTKTAPAAGSTPSRLRLGVVSCSNWEAGYFAAYRHLAAHQGLDAVLHMGDYLYEYPTGEYGAAKGAVRTSEPAHEIVTLADYRIRHGHYKTDPDLQALHAAAAWITTWDDHESANDAWIGGAENHDPLTEGRWRDRAAAARRAYDEWMPIRLSGTAAIGDGSQIFRQFSFGTLADLRMLDLRTYRSEQASAARLGAVGDADRTITGDAQMTWLKQSLSRSTATWKLVGNPVMIAPVTFGAVDVEVGRALHDMGGVLPPEGIPYNVDQWDGYTADRRELIDHIADHAIDNTVFLTGDIHSAWACDIPKNVGTYPLSRSVAVEFVGTSVTSNNLDDILKVEPRTLSLAVEGAIRGANLHVRYLDFDRHGYSVLTLTPARAQMDWYALADRTDRQSTARWSAGFETLPGTNRVRRVWKAAS</sequence>
<feature type="domain" description="Phospholipase D N-terminal" evidence="2">
    <location>
        <begin position="50"/>
        <end position="146"/>
    </location>
</feature>
<dbReference type="InterPro" id="IPR052900">
    <property type="entry name" value="Phospholipid_Metab_Enz"/>
</dbReference>
<dbReference type="OrthoDB" id="3497025at2"/>
<reference evidence="3 5" key="2">
    <citation type="journal article" date="2012" name="J. Bacteriol.">
        <title>Genome Sequence of Janibacter hoylei MTCC8307, Isolated from the Stratospheric Air.</title>
        <authorList>
            <person name="Pawar S.P."/>
            <person name="Dhotre D.P."/>
            <person name="Shetty S.A."/>
            <person name="Chowdhury S.P."/>
            <person name="Chaudhari B.L."/>
            <person name="Shouche Y.S."/>
        </authorList>
    </citation>
    <scope>NUCLEOTIDE SEQUENCE [LARGE SCALE GENOMIC DNA]</scope>
    <source>
        <strain evidence="3 5">PVAS-1</strain>
    </source>
</reference>
<comment type="caution">
    <text evidence="3">The sequence shown here is derived from an EMBL/GenBank/DDBJ whole genome shotgun (WGS) entry which is preliminary data.</text>
</comment>
<dbReference type="InterPro" id="IPR018946">
    <property type="entry name" value="PhoD-like_MPP"/>
</dbReference>
<evidence type="ECO:0000313" key="5">
    <source>
        <dbReference type="Proteomes" id="UP000004474"/>
    </source>
</evidence>
<dbReference type="PROSITE" id="PS51318">
    <property type="entry name" value="TAT"/>
    <property type="match status" value="1"/>
</dbReference>
<dbReference type="Pfam" id="PF09423">
    <property type="entry name" value="PhoD"/>
    <property type="match status" value="1"/>
</dbReference>
<dbReference type="InterPro" id="IPR032093">
    <property type="entry name" value="PhoD_N"/>
</dbReference>
<dbReference type="PANTHER" id="PTHR43606">
    <property type="entry name" value="PHOSPHATASE, PUTATIVE (AFU_ORTHOLOGUE AFUA_6G08710)-RELATED"/>
    <property type="match status" value="1"/>
</dbReference>